<evidence type="ECO:0000259" key="2">
    <source>
        <dbReference type="PROSITE" id="PS50943"/>
    </source>
</evidence>
<dbReference type="AlphaFoldDB" id="A0A9X3TPJ1"/>
<protein>
    <submittedName>
        <fullName evidence="3">Helix-turn-helix domain-containing protein</fullName>
    </submittedName>
</protein>
<comment type="caution">
    <text evidence="3">The sequence shown here is derived from an EMBL/GenBank/DDBJ whole genome shotgun (WGS) entry which is preliminary data.</text>
</comment>
<dbReference type="EMBL" id="JAPYYP010000008">
    <property type="protein sequence ID" value="MDA5108426.1"/>
    <property type="molecule type" value="Genomic_DNA"/>
</dbReference>
<sequence>MIGQYKKSLFVNIIFQSRSVMYDESEVICLSTFGERLSKLRTEKKLSQAELASRLNIAKSTLAMYETDKREPSFETVERIADFFDVKVDYLLGRTDDPSPSDKNGTTDELTSILYYHWDKLSLERKKDAIRLIKALEEEADEENNKK</sequence>
<evidence type="ECO:0000256" key="1">
    <source>
        <dbReference type="ARBA" id="ARBA00023125"/>
    </source>
</evidence>
<dbReference type="InterPro" id="IPR001387">
    <property type="entry name" value="Cro/C1-type_HTH"/>
</dbReference>
<name>A0A9X3TPJ1_9BACL</name>
<evidence type="ECO:0000313" key="4">
    <source>
        <dbReference type="Proteomes" id="UP001151071"/>
    </source>
</evidence>
<reference evidence="3" key="1">
    <citation type="submission" date="2022-12" db="EMBL/GenBank/DDBJ databases">
        <title>Draft genome sequence of the thermophilic strain Brevibacillus thermoruber HT42, isolated from Los Humeros, Puebla, Mexico, with biotechnological potential.</title>
        <authorList>
            <person name="Lara Sanchez J."/>
            <person name="Solis Palacios R."/>
            <person name="Bustos Baena A.S."/>
            <person name="Ruz Baez A.E."/>
            <person name="Espinosa Luna G."/>
            <person name="Oliart Ros R.M."/>
        </authorList>
    </citation>
    <scope>NUCLEOTIDE SEQUENCE</scope>
    <source>
        <strain evidence="3">HT42</strain>
    </source>
</reference>
<dbReference type="SMART" id="SM00530">
    <property type="entry name" value="HTH_XRE"/>
    <property type="match status" value="1"/>
</dbReference>
<dbReference type="GO" id="GO:0003677">
    <property type="term" value="F:DNA binding"/>
    <property type="evidence" value="ECO:0007669"/>
    <property type="project" value="UniProtKB-KW"/>
</dbReference>
<keyword evidence="4" id="KW-1185">Reference proteome</keyword>
<dbReference type="CDD" id="cd00093">
    <property type="entry name" value="HTH_XRE"/>
    <property type="match status" value="1"/>
</dbReference>
<dbReference type="SUPFAM" id="SSF47413">
    <property type="entry name" value="lambda repressor-like DNA-binding domains"/>
    <property type="match status" value="1"/>
</dbReference>
<dbReference type="PANTHER" id="PTHR46558">
    <property type="entry name" value="TRACRIPTIONAL REGULATORY PROTEIN-RELATED-RELATED"/>
    <property type="match status" value="1"/>
</dbReference>
<dbReference type="Proteomes" id="UP001151071">
    <property type="component" value="Unassembled WGS sequence"/>
</dbReference>
<dbReference type="PROSITE" id="PS50943">
    <property type="entry name" value="HTH_CROC1"/>
    <property type="match status" value="1"/>
</dbReference>
<accession>A0A9X3TPJ1</accession>
<keyword evidence="1" id="KW-0238">DNA-binding</keyword>
<dbReference type="Pfam" id="PF01381">
    <property type="entry name" value="HTH_3"/>
    <property type="match status" value="1"/>
</dbReference>
<evidence type="ECO:0000313" key="3">
    <source>
        <dbReference type="EMBL" id="MDA5108426.1"/>
    </source>
</evidence>
<proteinExistence type="predicted"/>
<feature type="domain" description="HTH cro/C1-type" evidence="2">
    <location>
        <begin position="37"/>
        <end position="91"/>
    </location>
</feature>
<dbReference type="InterPro" id="IPR010982">
    <property type="entry name" value="Lambda_DNA-bd_dom_sf"/>
</dbReference>
<dbReference type="Gene3D" id="1.10.260.40">
    <property type="entry name" value="lambda repressor-like DNA-binding domains"/>
    <property type="match status" value="1"/>
</dbReference>
<organism evidence="3 4">
    <name type="scientific">Brevibacillus thermoruber</name>
    <dbReference type="NCBI Taxonomy" id="33942"/>
    <lineage>
        <taxon>Bacteria</taxon>
        <taxon>Bacillati</taxon>
        <taxon>Bacillota</taxon>
        <taxon>Bacilli</taxon>
        <taxon>Bacillales</taxon>
        <taxon>Paenibacillaceae</taxon>
        <taxon>Brevibacillus</taxon>
    </lineage>
</organism>
<dbReference type="PANTHER" id="PTHR46558:SF11">
    <property type="entry name" value="HTH-TYPE TRANSCRIPTIONAL REGULATOR XRE"/>
    <property type="match status" value="1"/>
</dbReference>
<gene>
    <name evidence="3" type="ORF">O3V59_08635</name>
</gene>
<dbReference type="RefSeq" id="WP_271139935.1">
    <property type="nucleotide sequence ID" value="NZ_JAPYYP010000008.1"/>
</dbReference>